<proteinExistence type="predicted"/>
<accession>A0A151QZJ2</accession>
<protein>
    <recommendedName>
        <fullName evidence="3">Retrovirus-related Pol polyprotein from transposon TNT 1-94</fullName>
    </recommendedName>
</protein>
<organism evidence="1 2">
    <name type="scientific">Cajanus cajan</name>
    <name type="common">Pigeon pea</name>
    <name type="synonym">Cajanus indicus</name>
    <dbReference type="NCBI Taxonomy" id="3821"/>
    <lineage>
        <taxon>Eukaryota</taxon>
        <taxon>Viridiplantae</taxon>
        <taxon>Streptophyta</taxon>
        <taxon>Embryophyta</taxon>
        <taxon>Tracheophyta</taxon>
        <taxon>Spermatophyta</taxon>
        <taxon>Magnoliopsida</taxon>
        <taxon>eudicotyledons</taxon>
        <taxon>Gunneridae</taxon>
        <taxon>Pentapetalae</taxon>
        <taxon>rosids</taxon>
        <taxon>fabids</taxon>
        <taxon>Fabales</taxon>
        <taxon>Fabaceae</taxon>
        <taxon>Papilionoideae</taxon>
        <taxon>50 kb inversion clade</taxon>
        <taxon>NPAAA clade</taxon>
        <taxon>indigoferoid/millettioid clade</taxon>
        <taxon>Phaseoleae</taxon>
        <taxon>Cajanus</taxon>
    </lineage>
</organism>
<gene>
    <name evidence="1" type="ORF">KK1_043267</name>
</gene>
<evidence type="ECO:0000313" key="2">
    <source>
        <dbReference type="Proteomes" id="UP000075243"/>
    </source>
</evidence>
<evidence type="ECO:0008006" key="3">
    <source>
        <dbReference type="Google" id="ProtNLM"/>
    </source>
</evidence>
<dbReference type="Gramene" id="C.cajan_37839.t">
    <property type="protein sequence ID" value="C.cajan_37839.t.cds1"/>
    <property type="gene ID" value="C.cajan_37839"/>
</dbReference>
<reference evidence="1" key="1">
    <citation type="journal article" date="2012" name="Nat. Biotechnol.">
        <title>Draft genome sequence of pigeonpea (Cajanus cajan), an orphan legume crop of resource-poor farmers.</title>
        <authorList>
            <person name="Varshney R.K."/>
            <person name="Chen W."/>
            <person name="Li Y."/>
            <person name="Bharti A.K."/>
            <person name="Saxena R.K."/>
            <person name="Schlueter J.A."/>
            <person name="Donoghue M.T."/>
            <person name="Azam S."/>
            <person name="Fan G."/>
            <person name="Whaley A.M."/>
            <person name="Farmer A.D."/>
            <person name="Sheridan J."/>
            <person name="Iwata A."/>
            <person name="Tuteja R."/>
            <person name="Penmetsa R.V."/>
            <person name="Wu W."/>
            <person name="Upadhyaya H.D."/>
            <person name="Yang S.P."/>
            <person name="Shah T."/>
            <person name="Saxena K.B."/>
            <person name="Michael T."/>
            <person name="McCombie W.R."/>
            <person name="Yang B."/>
            <person name="Zhang G."/>
            <person name="Yang H."/>
            <person name="Wang J."/>
            <person name="Spillane C."/>
            <person name="Cook D.R."/>
            <person name="May G.D."/>
            <person name="Xu X."/>
            <person name="Jackson S.A."/>
        </authorList>
    </citation>
    <scope>NUCLEOTIDE SEQUENCE [LARGE SCALE GENOMIC DNA]</scope>
</reference>
<name>A0A151QZJ2_CAJCA</name>
<sequence length="111" mass="12439">MKLPNGNSVVAHFVGTIKLLESLSIVNVLFLPQFTFNLIYISKLCLALNCTLTFGPNYCIIQEKEHLKKIGSTDQVDGLYYLEVDHTTRSHINRSLFVLSLNATILSPTIL</sequence>
<evidence type="ECO:0000313" key="1">
    <source>
        <dbReference type="EMBL" id="KYP35679.1"/>
    </source>
</evidence>
<dbReference type="EMBL" id="KQ484337">
    <property type="protein sequence ID" value="KYP35679.1"/>
    <property type="molecule type" value="Genomic_DNA"/>
</dbReference>
<keyword evidence="2" id="KW-1185">Reference proteome</keyword>
<dbReference type="Proteomes" id="UP000075243">
    <property type="component" value="Unassembled WGS sequence"/>
</dbReference>
<dbReference type="AlphaFoldDB" id="A0A151QZJ2"/>